<accession>A0A485P0H1</accession>
<reference evidence="1 2" key="1">
    <citation type="submission" date="2019-01" db="EMBL/GenBank/DDBJ databases">
        <authorList>
            <person name="Alioto T."/>
            <person name="Alioto T."/>
        </authorList>
    </citation>
    <scope>NUCLEOTIDE SEQUENCE [LARGE SCALE GENOMIC DNA]</scope>
</reference>
<sequence length="69" mass="7701">MEENQQVAILEVALVMDEEEEDMVVGDLDVATMMGAIEVVMTTVEEEIMEVEITMVLEIIPSNLVTMVQ</sequence>
<name>A0A485P0H1_LYNPA</name>
<evidence type="ECO:0000313" key="2">
    <source>
        <dbReference type="Proteomes" id="UP000386466"/>
    </source>
</evidence>
<keyword evidence="2" id="KW-1185">Reference proteome</keyword>
<dbReference type="AlphaFoldDB" id="A0A485P0H1"/>
<proteinExistence type="predicted"/>
<protein>
    <submittedName>
        <fullName evidence="1">Uncharacterized protein</fullName>
    </submittedName>
</protein>
<dbReference type="EMBL" id="CAAGRJ010024890">
    <property type="protein sequence ID" value="VFV37739.1"/>
    <property type="molecule type" value="Genomic_DNA"/>
</dbReference>
<gene>
    <name evidence="1" type="ORF">LYPA_23C004144</name>
</gene>
<organism evidence="1 2">
    <name type="scientific">Lynx pardinus</name>
    <name type="common">Iberian lynx</name>
    <name type="synonym">Felis pardina</name>
    <dbReference type="NCBI Taxonomy" id="191816"/>
    <lineage>
        <taxon>Eukaryota</taxon>
        <taxon>Metazoa</taxon>
        <taxon>Chordata</taxon>
        <taxon>Craniata</taxon>
        <taxon>Vertebrata</taxon>
        <taxon>Euteleostomi</taxon>
        <taxon>Mammalia</taxon>
        <taxon>Eutheria</taxon>
        <taxon>Laurasiatheria</taxon>
        <taxon>Carnivora</taxon>
        <taxon>Feliformia</taxon>
        <taxon>Felidae</taxon>
        <taxon>Felinae</taxon>
        <taxon>Lynx</taxon>
    </lineage>
</organism>
<dbReference type="Proteomes" id="UP000386466">
    <property type="component" value="Unassembled WGS sequence"/>
</dbReference>
<evidence type="ECO:0000313" key="1">
    <source>
        <dbReference type="EMBL" id="VFV37739.1"/>
    </source>
</evidence>